<comment type="catalytic activity">
    <reaction evidence="5">
        <text>a 2-deoxystreptamine antibiotic + acetyl-CoA = an N(3)-acetyl-2-deoxystreptamine antibiotic + CoA + H(+)</text>
        <dbReference type="Rhea" id="RHEA:12665"/>
        <dbReference type="ChEBI" id="CHEBI:15378"/>
        <dbReference type="ChEBI" id="CHEBI:57287"/>
        <dbReference type="ChEBI" id="CHEBI:57288"/>
        <dbReference type="ChEBI" id="CHEBI:57921"/>
        <dbReference type="ChEBI" id="CHEBI:77452"/>
        <dbReference type="EC" id="2.3.1.81"/>
    </reaction>
</comment>
<dbReference type="GO" id="GO:0046353">
    <property type="term" value="F:aminoglycoside 3-N-acetyltransferase activity"/>
    <property type="evidence" value="ECO:0007669"/>
    <property type="project" value="UniProtKB-EC"/>
</dbReference>
<protein>
    <recommendedName>
        <fullName evidence="2 5">Aminoglycoside N(3)-acetyltransferase</fullName>
        <ecNumber evidence="5">2.3.1.-</ecNumber>
    </recommendedName>
</protein>
<dbReference type="Pfam" id="PF02522">
    <property type="entry name" value="Antibiotic_NAT"/>
    <property type="match status" value="1"/>
</dbReference>
<evidence type="ECO:0000256" key="5">
    <source>
        <dbReference type="RuleBase" id="RU365031"/>
    </source>
</evidence>
<evidence type="ECO:0000313" key="6">
    <source>
        <dbReference type="EMBL" id="HIX56358.1"/>
    </source>
</evidence>
<dbReference type="PANTHER" id="PTHR11104:SF0">
    <property type="entry name" value="SPBETA PROPHAGE-DERIVED AMINOGLYCOSIDE N(3')-ACETYLTRANSFERASE-LIKE PROTEIN YOKD"/>
    <property type="match status" value="1"/>
</dbReference>
<organism evidence="6 7">
    <name type="scientific">Candidatus Anaerobiospirillum pullistercoris</name>
    <dbReference type="NCBI Taxonomy" id="2838452"/>
    <lineage>
        <taxon>Bacteria</taxon>
        <taxon>Pseudomonadati</taxon>
        <taxon>Pseudomonadota</taxon>
        <taxon>Gammaproteobacteria</taxon>
        <taxon>Aeromonadales</taxon>
        <taxon>Succinivibrionaceae</taxon>
        <taxon>Anaerobiospirillum</taxon>
    </lineage>
</organism>
<dbReference type="SUPFAM" id="SSF110710">
    <property type="entry name" value="TTHA0583/YokD-like"/>
    <property type="match status" value="1"/>
</dbReference>
<name>A0A9D1WC62_9GAMM</name>
<dbReference type="Proteomes" id="UP000886829">
    <property type="component" value="Unassembled WGS sequence"/>
</dbReference>
<reference evidence="6" key="1">
    <citation type="journal article" date="2021" name="PeerJ">
        <title>Extensive microbial diversity within the chicken gut microbiome revealed by metagenomics and culture.</title>
        <authorList>
            <person name="Gilroy R."/>
            <person name="Ravi A."/>
            <person name="Getino M."/>
            <person name="Pursley I."/>
            <person name="Horton D.L."/>
            <person name="Alikhan N.F."/>
            <person name="Baker D."/>
            <person name="Gharbi K."/>
            <person name="Hall N."/>
            <person name="Watson M."/>
            <person name="Adriaenssens E.M."/>
            <person name="Foster-Nyarko E."/>
            <person name="Jarju S."/>
            <person name="Secka A."/>
            <person name="Antonio M."/>
            <person name="Oren A."/>
            <person name="Chaudhuri R.R."/>
            <person name="La Ragione R."/>
            <person name="Hildebrand F."/>
            <person name="Pallen M.J."/>
        </authorList>
    </citation>
    <scope>NUCLEOTIDE SEQUENCE</scope>
    <source>
        <strain evidence="6">USASDec5-558</strain>
    </source>
</reference>
<sequence length="267" mass="30281">MSTDFTYTEPIFSFDNQNFGFNDLCCVLQEVGINAGDDICVHTSLMRLGKILVKPNIFLGTFVAALREVIGPDATLIMPTFTYSYCKQQVYDVRNSPSTMGILTEYYRKLPECQRTLDPIFSFAVSGKHADDYLHAKATSCFGSNCLYDLLTKRNGKIVILGDKRTGYTYDHYVEECVQVDYRYYKTFSGTTIDANDNEFQSSINYYVRCLDRPSTFALSGTHYVLEHNHLSKAMSLGGGEILAFECAPFKEALSELLQHDAHRWLI</sequence>
<keyword evidence="4 5" id="KW-0012">Acyltransferase</keyword>
<accession>A0A9D1WC62</accession>
<keyword evidence="3 5" id="KW-0808">Transferase</keyword>
<dbReference type="EC" id="2.3.1.-" evidence="5"/>
<evidence type="ECO:0000256" key="2">
    <source>
        <dbReference type="ARBA" id="ARBA00012882"/>
    </source>
</evidence>
<evidence type="ECO:0000256" key="3">
    <source>
        <dbReference type="ARBA" id="ARBA00022679"/>
    </source>
</evidence>
<comment type="caution">
    <text evidence="6">The sequence shown here is derived from an EMBL/GenBank/DDBJ whole genome shotgun (WGS) entry which is preliminary data.</text>
</comment>
<gene>
    <name evidence="6" type="ORF">H9850_02680</name>
</gene>
<dbReference type="InterPro" id="IPR028345">
    <property type="entry name" value="Antibiotic_NAT-like"/>
</dbReference>
<dbReference type="EMBL" id="DXEV01000048">
    <property type="protein sequence ID" value="HIX56358.1"/>
    <property type="molecule type" value="Genomic_DNA"/>
</dbReference>
<evidence type="ECO:0000256" key="4">
    <source>
        <dbReference type="ARBA" id="ARBA00023315"/>
    </source>
</evidence>
<dbReference type="GO" id="GO:0046677">
    <property type="term" value="P:response to antibiotic"/>
    <property type="evidence" value="ECO:0007669"/>
    <property type="project" value="UniProtKB-KW"/>
</dbReference>
<dbReference type="AlphaFoldDB" id="A0A9D1WC62"/>
<reference evidence="6" key="2">
    <citation type="submission" date="2021-04" db="EMBL/GenBank/DDBJ databases">
        <authorList>
            <person name="Gilroy R."/>
        </authorList>
    </citation>
    <scope>NUCLEOTIDE SEQUENCE</scope>
    <source>
        <strain evidence="6">USASDec5-558</strain>
    </source>
</reference>
<comment type="similarity">
    <text evidence="1 5">Belongs to the antibiotic N-acetyltransferase family.</text>
</comment>
<proteinExistence type="inferred from homology"/>
<evidence type="ECO:0000313" key="7">
    <source>
        <dbReference type="Proteomes" id="UP000886829"/>
    </source>
</evidence>
<dbReference type="InterPro" id="IPR003679">
    <property type="entry name" value="Amioglycoside_AcTrfase"/>
</dbReference>
<dbReference type="PANTHER" id="PTHR11104">
    <property type="entry name" value="AMINOGLYCOSIDE N3-ACETYLTRANSFERASE"/>
    <property type="match status" value="1"/>
</dbReference>
<evidence type="ECO:0000256" key="1">
    <source>
        <dbReference type="ARBA" id="ARBA00006383"/>
    </source>
</evidence>
<keyword evidence="5" id="KW-0046">Antibiotic resistance</keyword>